<dbReference type="Proteomes" id="UP000242447">
    <property type="component" value="Chromosome"/>
</dbReference>
<proteinExistence type="predicted"/>
<sequence>MKRSKSGFVPLATPTPPPALVERPAPVLPTAPLAPFKLGQKAGTTRKAHDLAPPVHEAVKQAPLKMDSKTHGRMVRGKLKPEGRIDLHGMTLDEAHPALLSFIAHSHMMGRRLVLVITGKGKLRDDMAPMPARVGILRHAVPQWLNMMPLRAMILDIRPAHISHGGIGAYYVYLSRRR</sequence>
<dbReference type="EMBL" id="CP019937">
    <property type="protein sequence ID" value="ARO15704.1"/>
    <property type="molecule type" value="Genomic_DNA"/>
</dbReference>
<feature type="domain" description="Smr" evidence="2">
    <location>
        <begin position="85"/>
        <end position="175"/>
    </location>
</feature>
<dbReference type="Gene3D" id="3.30.1370.110">
    <property type="match status" value="1"/>
</dbReference>
<reference evidence="3 4" key="1">
    <citation type="submission" date="2017-02" db="EMBL/GenBank/DDBJ databases">
        <title>Ketogulonicigenium robustum SPU B003 Genome sequencing and assembly.</title>
        <authorList>
            <person name="Li Y."/>
            <person name="Liu L."/>
            <person name="Wang C."/>
            <person name="Zhang M."/>
            <person name="Zhang T."/>
            <person name="Zhang Y."/>
        </authorList>
    </citation>
    <scope>NUCLEOTIDE SEQUENCE [LARGE SCALE GENOMIC DNA]</scope>
    <source>
        <strain evidence="3 4">SPU_B003</strain>
    </source>
</reference>
<protein>
    <submittedName>
        <fullName evidence="3">Smr protein/MutS2</fullName>
    </submittedName>
</protein>
<name>A0A1W6P2N7_9RHOB</name>
<feature type="region of interest" description="Disordered" evidence="1">
    <location>
        <begin position="1"/>
        <end position="24"/>
    </location>
</feature>
<organism evidence="3 4">
    <name type="scientific">Ketogulonicigenium robustum</name>
    <dbReference type="NCBI Taxonomy" id="92947"/>
    <lineage>
        <taxon>Bacteria</taxon>
        <taxon>Pseudomonadati</taxon>
        <taxon>Pseudomonadota</taxon>
        <taxon>Alphaproteobacteria</taxon>
        <taxon>Rhodobacterales</taxon>
        <taxon>Roseobacteraceae</taxon>
        <taxon>Ketogulonicigenium</taxon>
    </lineage>
</organism>
<dbReference type="PANTHER" id="PTHR35562">
    <property type="entry name" value="DNA ENDONUCLEASE SMRA-RELATED"/>
    <property type="match status" value="1"/>
</dbReference>
<gene>
    <name evidence="3" type="ORF">BVG79_02364</name>
</gene>
<keyword evidence="4" id="KW-1185">Reference proteome</keyword>
<dbReference type="AlphaFoldDB" id="A0A1W6P2N7"/>
<dbReference type="STRING" id="92947.BVG79_02364"/>
<dbReference type="PANTHER" id="PTHR35562:SF2">
    <property type="entry name" value="DNA ENDONUCLEASE SMRA-RELATED"/>
    <property type="match status" value="1"/>
</dbReference>
<dbReference type="KEGG" id="kro:BVG79_02364"/>
<dbReference type="InterPro" id="IPR036063">
    <property type="entry name" value="Smr_dom_sf"/>
</dbReference>
<evidence type="ECO:0000313" key="3">
    <source>
        <dbReference type="EMBL" id="ARO15704.1"/>
    </source>
</evidence>
<evidence type="ECO:0000256" key="1">
    <source>
        <dbReference type="SAM" id="MobiDB-lite"/>
    </source>
</evidence>
<dbReference type="SUPFAM" id="SSF160443">
    <property type="entry name" value="SMR domain-like"/>
    <property type="match status" value="1"/>
</dbReference>
<dbReference type="Pfam" id="PF01713">
    <property type="entry name" value="Smr"/>
    <property type="match status" value="1"/>
</dbReference>
<evidence type="ECO:0000259" key="2">
    <source>
        <dbReference type="PROSITE" id="PS50828"/>
    </source>
</evidence>
<dbReference type="PROSITE" id="PS50828">
    <property type="entry name" value="SMR"/>
    <property type="match status" value="1"/>
</dbReference>
<evidence type="ECO:0000313" key="4">
    <source>
        <dbReference type="Proteomes" id="UP000242447"/>
    </source>
</evidence>
<dbReference type="InterPro" id="IPR002625">
    <property type="entry name" value="Smr_dom"/>
</dbReference>
<dbReference type="RefSeq" id="WP_418268916.1">
    <property type="nucleotide sequence ID" value="NZ_CP019937.1"/>
</dbReference>
<accession>A0A1W6P2N7</accession>